<dbReference type="OrthoDB" id="3483260at2"/>
<evidence type="ECO:0000313" key="4">
    <source>
        <dbReference type="EMBL" id="RAY17093.1"/>
    </source>
</evidence>
<dbReference type="EMBL" id="QLYX01000001">
    <property type="protein sequence ID" value="RAY17093.1"/>
    <property type="molecule type" value="Genomic_DNA"/>
</dbReference>
<comment type="similarity">
    <text evidence="1 2">Belongs to the anti-sigma-factor antagonist family.</text>
</comment>
<accession>A0A365HG92</accession>
<dbReference type="RefSeq" id="WP_111863148.1">
    <property type="nucleotide sequence ID" value="NZ_QLYX01000001.1"/>
</dbReference>
<feature type="domain" description="STAS" evidence="3">
    <location>
        <begin position="24"/>
        <end position="126"/>
    </location>
</feature>
<dbReference type="PANTHER" id="PTHR33495:SF2">
    <property type="entry name" value="ANTI-SIGMA FACTOR ANTAGONIST TM_1081-RELATED"/>
    <property type="match status" value="1"/>
</dbReference>
<dbReference type="AlphaFoldDB" id="A0A365HG92"/>
<dbReference type="NCBIfam" id="TIGR00377">
    <property type="entry name" value="ant_ant_sig"/>
    <property type="match status" value="1"/>
</dbReference>
<dbReference type="GO" id="GO:0043856">
    <property type="term" value="F:anti-sigma factor antagonist activity"/>
    <property type="evidence" value="ECO:0007669"/>
    <property type="project" value="InterPro"/>
</dbReference>
<comment type="caution">
    <text evidence="4">The sequence shown here is derived from an EMBL/GenBank/DDBJ whole genome shotgun (WGS) entry which is preliminary data.</text>
</comment>
<name>A0A365HG92_9ACTN</name>
<dbReference type="InterPro" id="IPR036513">
    <property type="entry name" value="STAS_dom_sf"/>
</dbReference>
<dbReference type="PROSITE" id="PS50801">
    <property type="entry name" value="STAS"/>
    <property type="match status" value="1"/>
</dbReference>
<evidence type="ECO:0000256" key="2">
    <source>
        <dbReference type="RuleBase" id="RU003749"/>
    </source>
</evidence>
<keyword evidence="5" id="KW-1185">Reference proteome</keyword>
<evidence type="ECO:0000313" key="5">
    <source>
        <dbReference type="Proteomes" id="UP000251891"/>
    </source>
</evidence>
<dbReference type="InterPro" id="IPR002645">
    <property type="entry name" value="STAS_dom"/>
</dbReference>
<sequence length="129" mass="14229">MLGVAAYEPADQFDVTIGLRGRWIVVELLGELDLTTAPRLESEVTAALDMPGDPRLALDLAGVTFCDSSGLAAFIRLWRNVQQRAGEFVLLRPQEYLLRWLEITGLRSRIDVRDDLADEDTGLADLASA</sequence>
<dbReference type="Gene3D" id="3.30.750.24">
    <property type="entry name" value="STAS domain"/>
    <property type="match status" value="1"/>
</dbReference>
<dbReference type="InterPro" id="IPR003658">
    <property type="entry name" value="Anti-sigma_ant"/>
</dbReference>
<protein>
    <recommendedName>
        <fullName evidence="2">Anti-sigma factor antagonist</fullName>
    </recommendedName>
</protein>
<evidence type="ECO:0000259" key="3">
    <source>
        <dbReference type="PROSITE" id="PS50801"/>
    </source>
</evidence>
<gene>
    <name evidence="4" type="ORF">DPM19_02730</name>
</gene>
<dbReference type="Proteomes" id="UP000251891">
    <property type="component" value="Unassembled WGS sequence"/>
</dbReference>
<organism evidence="4 5">
    <name type="scientific">Actinomadura craniellae</name>
    <dbReference type="NCBI Taxonomy" id="2231787"/>
    <lineage>
        <taxon>Bacteria</taxon>
        <taxon>Bacillati</taxon>
        <taxon>Actinomycetota</taxon>
        <taxon>Actinomycetes</taxon>
        <taxon>Streptosporangiales</taxon>
        <taxon>Thermomonosporaceae</taxon>
        <taxon>Actinomadura</taxon>
    </lineage>
</organism>
<evidence type="ECO:0000256" key="1">
    <source>
        <dbReference type="ARBA" id="ARBA00009013"/>
    </source>
</evidence>
<dbReference type="CDD" id="cd07043">
    <property type="entry name" value="STAS_anti-anti-sigma_factors"/>
    <property type="match status" value="1"/>
</dbReference>
<dbReference type="SUPFAM" id="SSF52091">
    <property type="entry name" value="SpoIIaa-like"/>
    <property type="match status" value="1"/>
</dbReference>
<reference evidence="4 5" key="1">
    <citation type="submission" date="2018-06" db="EMBL/GenBank/DDBJ databases">
        <title>Actinomadura craniellae sp. nov. isolated from marine sponge Craniella sp.</title>
        <authorList>
            <person name="Li L."/>
            <person name="Xu Q.H."/>
            <person name="Lin H.W."/>
            <person name="Lu Y.H."/>
        </authorList>
    </citation>
    <scope>NUCLEOTIDE SEQUENCE [LARGE SCALE GENOMIC DNA]</scope>
    <source>
        <strain evidence="4 5">LHW63021</strain>
    </source>
</reference>
<dbReference type="PANTHER" id="PTHR33495">
    <property type="entry name" value="ANTI-SIGMA FACTOR ANTAGONIST TM_1081-RELATED-RELATED"/>
    <property type="match status" value="1"/>
</dbReference>
<dbReference type="Pfam" id="PF01740">
    <property type="entry name" value="STAS"/>
    <property type="match status" value="1"/>
</dbReference>
<proteinExistence type="inferred from homology"/>